<evidence type="ECO:0000256" key="3">
    <source>
        <dbReference type="PROSITE-ProRule" id="PRU00023"/>
    </source>
</evidence>
<protein>
    <submittedName>
        <fullName evidence="6">Uncharacterized protein</fullName>
    </submittedName>
</protein>
<sequence length="492" mass="50447">MLALSSSLRAPSGRGLAALLGRAPSLARNALAAAAPLAPRRCVARAPTVRCVATAAGDAGPGAGSGGARSAGSEGGSERPEVAPAATQAVARSLLDALVQQAALLPAPAPAGPLEALEQLARAAAQMVELKAQQQLLMSQLAAQLTAQQQQQQPFKDDSLSGAGEAGTQEFVEQLERERARAEQLEALLAARDAEIAELKTRLKDALEAGKLSPQLKSEGPSAGGGDARVPEPQKQPERGSGRAAGAEPPKADERSPQQEAAAALLTAAKGGDVAEVRALLAGGASTKHTADTLWGDTALHLAAEKGHTAVVGALLEAGADLEAARSFDQARPLQLAAERGRADVIRVLLKAGAWLDAPNKYSTQPLRLAARGGHLEAFQVLVEAGAKLDVDVPEGGWQLLHSAAAGGDPAVTQAVLQAGADVNARNEHGHTPLALAALRGNLEAVRVLLDARADADIAEDPEEDGRTPLALALEEGHSAVAALLVRRQRWD</sequence>
<feature type="region of interest" description="Disordered" evidence="5">
    <location>
        <begin position="55"/>
        <end position="85"/>
    </location>
</feature>
<evidence type="ECO:0000313" key="7">
    <source>
        <dbReference type="Proteomes" id="UP000612055"/>
    </source>
</evidence>
<evidence type="ECO:0000256" key="2">
    <source>
        <dbReference type="ARBA" id="ARBA00023043"/>
    </source>
</evidence>
<reference evidence="6" key="1">
    <citation type="journal article" date="2020" name="bioRxiv">
        <title>Comparative genomics of Chlamydomonas.</title>
        <authorList>
            <person name="Craig R.J."/>
            <person name="Hasan A.R."/>
            <person name="Ness R.W."/>
            <person name="Keightley P.D."/>
        </authorList>
    </citation>
    <scope>NUCLEOTIDE SEQUENCE</scope>
    <source>
        <strain evidence="6">CCAP 11/70</strain>
    </source>
</reference>
<feature type="coiled-coil region" evidence="4">
    <location>
        <begin position="168"/>
        <end position="209"/>
    </location>
</feature>
<feature type="compositionally biased region" description="Gly residues" evidence="5">
    <location>
        <begin position="59"/>
        <end position="75"/>
    </location>
</feature>
<proteinExistence type="predicted"/>
<dbReference type="PANTHER" id="PTHR24198">
    <property type="entry name" value="ANKYRIN REPEAT AND PROTEIN KINASE DOMAIN-CONTAINING PROTEIN"/>
    <property type="match status" value="1"/>
</dbReference>
<gene>
    <name evidence="6" type="ORF">HYH03_009104</name>
</gene>
<evidence type="ECO:0000313" key="6">
    <source>
        <dbReference type="EMBL" id="KAG2492690.1"/>
    </source>
</evidence>
<keyword evidence="4" id="KW-0175">Coiled coil</keyword>
<feature type="repeat" description="ANK" evidence="3">
    <location>
        <begin position="362"/>
        <end position="394"/>
    </location>
</feature>
<dbReference type="PROSITE" id="PS50297">
    <property type="entry name" value="ANK_REP_REGION"/>
    <property type="match status" value="5"/>
</dbReference>
<evidence type="ECO:0000256" key="5">
    <source>
        <dbReference type="SAM" id="MobiDB-lite"/>
    </source>
</evidence>
<dbReference type="InterPro" id="IPR036770">
    <property type="entry name" value="Ankyrin_rpt-contain_sf"/>
</dbReference>
<dbReference type="Proteomes" id="UP000612055">
    <property type="component" value="Unassembled WGS sequence"/>
</dbReference>
<dbReference type="Pfam" id="PF12796">
    <property type="entry name" value="Ank_2"/>
    <property type="match status" value="3"/>
</dbReference>
<organism evidence="6 7">
    <name type="scientific">Edaphochlamys debaryana</name>
    <dbReference type="NCBI Taxonomy" id="47281"/>
    <lineage>
        <taxon>Eukaryota</taxon>
        <taxon>Viridiplantae</taxon>
        <taxon>Chlorophyta</taxon>
        <taxon>core chlorophytes</taxon>
        <taxon>Chlorophyceae</taxon>
        <taxon>CS clade</taxon>
        <taxon>Chlamydomonadales</taxon>
        <taxon>Chlamydomonadales incertae sedis</taxon>
        <taxon>Edaphochlamys</taxon>
    </lineage>
</organism>
<dbReference type="SMART" id="SM00248">
    <property type="entry name" value="ANK"/>
    <property type="match status" value="6"/>
</dbReference>
<feature type="region of interest" description="Disordered" evidence="5">
    <location>
        <begin position="210"/>
        <end position="260"/>
    </location>
</feature>
<dbReference type="PROSITE" id="PS50088">
    <property type="entry name" value="ANK_REPEAT"/>
    <property type="match status" value="5"/>
</dbReference>
<feature type="compositionally biased region" description="Basic and acidic residues" evidence="5">
    <location>
        <begin position="229"/>
        <end position="241"/>
    </location>
</feature>
<keyword evidence="7" id="KW-1185">Reference proteome</keyword>
<dbReference type="PRINTS" id="PR01415">
    <property type="entry name" value="ANKYRIN"/>
</dbReference>
<name>A0A835XZ70_9CHLO</name>
<dbReference type="OrthoDB" id="3065869at2759"/>
<keyword evidence="2 3" id="KW-0040">ANK repeat</keyword>
<dbReference type="SUPFAM" id="SSF48403">
    <property type="entry name" value="Ankyrin repeat"/>
    <property type="match status" value="1"/>
</dbReference>
<dbReference type="EMBL" id="JAEHOE010000043">
    <property type="protein sequence ID" value="KAG2492690.1"/>
    <property type="molecule type" value="Genomic_DNA"/>
</dbReference>
<feature type="repeat" description="ANK" evidence="3">
    <location>
        <begin position="429"/>
        <end position="461"/>
    </location>
</feature>
<dbReference type="Gene3D" id="1.25.40.20">
    <property type="entry name" value="Ankyrin repeat-containing domain"/>
    <property type="match status" value="2"/>
</dbReference>
<comment type="caution">
    <text evidence="6">The sequence shown here is derived from an EMBL/GenBank/DDBJ whole genome shotgun (WGS) entry which is preliminary data.</text>
</comment>
<keyword evidence="1" id="KW-0677">Repeat</keyword>
<dbReference type="PANTHER" id="PTHR24198:SF165">
    <property type="entry name" value="ANKYRIN REPEAT-CONTAINING PROTEIN-RELATED"/>
    <property type="match status" value="1"/>
</dbReference>
<feature type="repeat" description="ANK" evidence="3">
    <location>
        <begin position="329"/>
        <end position="361"/>
    </location>
</feature>
<evidence type="ECO:0000256" key="4">
    <source>
        <dbReference type="SAM" id="Coils"/>
    </source>
</evidence>
<dbReference type="InterPro" id="IPR002110">
    <property type="entry name" value="Ankyrin_rpt"/>
</dbReference>
<feature type="repeat" description="ANK" evidence="3">
    <location>
        <begin position="396"/>
        <end position="428"/>
    </location>
</feature>
<evidence type="ECO:0000256" key="1">
    <source>
        <dbReference type="ARBA" id="ARBA00022737"/>
    </source>
</evidence>
<dbReference type="AlphaFoldDB" id="A0A835XZ70"/>
<accession>A0A835XZ70</accession>
<feature type="repeat" description="ANK" evidence="3">
    <location>
        <begin position="295"/>
        <end position="327"/>
    </location>
</feature>